<evidence type="ECO:0000256" key="2">
    <source>
        <dbReference type="ARBA" id="ARBA00022630"/>
    </source>
</evidence>
<evidence type="ECO:0000256" key="4">
    <source>
        <dbReference type="ARBA" id="ARBA00023002"/>
    </source>
</evidence>
<keyword evidence="4" id="KW-0560">Oxidoreductase</keyword>
<evidence type="ECO:0000256" key="1">
    <source>
        <dbReference type="ARBA" id="ARBA00005466"/>
    </source>
</evidence>
<dbReference type="InterPro" id="IPR006094">
    <property type="entry name" value="Oxid_FAD_bind_N"/>
</dbReference>
<dbReference type="SUPFAM" id="SSF56176">
    <property type="entry name" value="FAD-binding/transporter-associated domain-like"/>
    <property type="match status" value="1"/>
</dbReference>
<dbReference type="PANTHER" id="PTHR42973">
    <property type="entry name" value="BINDING OXIDOREDUCTASE, PUTATIVE (AFU_ORTHOLOGUE AFUA_1G17690)-RELATED"/>
    <property type="match status" value="1"/>
</dbReference>
<evidence type="ECO:0000256" key="3">
    <source>
        <dbReference type="ARBA" id="ARBA00022827"/>
    </source>
</evidence>
<dbReference type="PROSITE" id="PS51387">
    <property type="entry name" value="FAD_PCMH"/>
    <property type="match status" value="1"/>
</dbReference>
<name>A0A8H4VQE0_9HELO</name>
<dbReference type="InterPro" id="IPR016166">
    <property type="entry name" value="FAD-bd_PCMH"/>
</dbReference>
<dbReference type="Gene3D" id="3.30.465.10">
    <property type="match status" value="1"/>
</dbReference>
<reference evidence="6 7" key="1">
    <citation type="submission" date="2020-03" db="EMBL/GenBank/DDBJ databases">
        <title>Draft Genome Sequence of Cudoniella acicularis.</title>
        <authorList>
            <person name="Buettner E."/>
            <person name="Kellner H."/>
        </authorList>
    </citation>
    <scope>NUCLEOTIDE SEQUENCE [LARGE SCALE GENOMIC DNA]</scope>
    <source>
        <strain evidence="6 7">DSM 108380</strain>
    </source>
</reference>
<dbReference type="InterPro" id="IPR016169">
    <property type="entry name" value="FAD-bd_PCMH_sub2"/>
</dbReference>
<dbReference type="OrthoDB" id="2151789at2759"/>
<dbReference type="GO" id="GO:0016491">
    <property type="term" value="F:oxidoreductase activity"/>
    <property type="evidence" value="ECO:0007669"/>
    <property type="project" value="UniProtKB-KW"/>
</dbReference>
<comment type="caution">
    <text evidence="6">The sequence shown here is derived from an EMBL/GenBank/DDBJ whole genome shotgun (WGS) entry which is preliminary data.</text>
</comment>
<evidence type="ECO:0000313" key="7">
    <source>
        <dbReference type="Proteomes" id="UP000566819"/>
    </source>
</evidence>
<keyword evidence="7" id="KW-1185">Reference proteome</keyword>
<sequence length="451" mass="48277">MDAAFHTRRVTTLLLDTTAAGPGADRGNVEGTCEELVNILPGSVYLPSSANYSSLANENCPSPGAANINNGVLIDLANLNEIYYDAASGTVTVGTGNRWNAVYTALDTYNVTAVGGRVLDVGVGGFLLQSGLSYLSDLYGLGCDNVIEHEVVLANGSLVTASADEHPDLHWALKCGANNFGIVTSFKISTYPIHLVWGGFKFYSPDQLPALYAAMAEYQAAPNKDPYANVMLQAFTTNATDGAVLGIVYLKPEANPATFAPFYSIPTTSDTTRIQALTEMMGAQFVPDIPRIDWFATIFLPDAGLYQAINNITTSATNLAAIESLTAGSMTIGLQPISASLVLAGQDRGGNVFGLPAVNQTWFVLDSGWWLPSEDRPGHHATLDIRESIWDAAVERGLEVEYIFANDASYSQAVLQSYGSENVAKMKDVQARYDPQMVFQRLVPGGFKLGL</sequence>
<protein>
    <recommendedName>
        <fullName evidence="5">FAD-binding PCMH-type domain-containing protein</fullName>
    </recommendedName>
</protein>
<dbReference type="GO" id="GO:0071949">
    <property type="term" value="F:FAD binding"/>
    <property type="evidence" value="ECO:0007669"/>
    <property type="project" value="InterPro"/>
</dbReference>
<gene>
    <name evidence="6" type="ORF">G7Y89_g15147</name>
</gene>
<evidence type="ECO:0000313" key="6">
    <source>
        <dbReference type="EMBL" id="KAF4616259.1"/>
    </source>
</evidence>
<dbReference type="Proteomes" id="UP000566819">
    <property type="component" value="Unassembled WGS sequence"/>
</dbReference>
<keyword evidence="3" id="KW-0274">FAD</keyword>
<dbReference type="AlphaFoldDB" id="A0A8H4VQE0"/>
<comment type="similarity">
    <text evidence="1">Belongs to the oxygen-dependent FAD-linked oxidoreductase family.</text>
</comment>
<keyword evidence="2" id="KW-0285">Flavoprotein</keyword>
<dbReference type="Pfam" id="PF01565">
    <property type="entry name" value="FAD_binding_4"/>
    <property type="match status" value="1"/>
</dbReference>
<feature type="domain" description="FAD-binding PCMH-type" evidence="5">
    <location>
        <begin position="20"/>
        <end position="193"/>
    </location>
</feature>
<evidence type="ECO:0000259" key="5">
    <source>
        <dbReference type="PROSITE" id="PS51387"/>
    </source>
</evidence>
<accession>A0A8H4VQE0</accession>
<dbReference type="InterPro" id="IPR036318">
    <property type="entry name" value="FAD-bd_PCMH-like_sf"/>
</dbReference>
<dbReference type="EMBL" id="JAAMPI010002229">
    <property type="protein sequence ID" value="KAF4616259.1"/>
    <property type="molecule type" value="Genomic_DNA"/>
</dbReference>
<dbReference type="InterPro" id="IPR050416">
    <property type="entry name" value="FAD-linked_Oxidoreductase"/>
</dbReference>
<proteinExistence type="inferred from homology"/>
<organism evidence="6 7">
    <name type="scientific">Cudoniella acicularis</name>
    <dbReference type="NCBI Taxonomy" id="354080"/>
    <lineage>
        <taxon>Eukaryota</taxon>
        <taxon>Fungi</taxon>
        <taxon>Dikarya</taxon>
        <taxon>Ascomycota</taxon>
        <taxon>Pezizomycotina</taxon>
        <taxon>Leotiomycetes</taxon>
        <taxon>Helotiales</taxon>
        <taxon>Tricladiaceae</taxon>
        <taxon>Cudoniella</taxon>
    </lineage>
</organism>
<dbReference type="PANTHER" id="PTHR42973:SF54">
    <property type="entry name" value="FAD-BINDING PCMH-TYPE DOMAIN-CONTAINING PROTEIN"/>
    <property type="match status" value="1"/>
</dbReference>